<feature type="domain" description="RRM" evidence="2">
    <location>
        <begin position="40"/>
        <end position="77"/>
    </location>
</feature>
<feature type="region of interest" description="Disordered" evidence="1">
    <location>
        <begin position="76"/>
        <end position="98"/>
    </location>
</feature>
<dbReference type="SUPFAM" id="SSF54928">
    <property type="entry name" value="RNA-binding domain, RBD"/>
    <property type="match status" value="1"/>
</dbReference>
<dbReference type="Pfam" id="PF00076">
    <property type="entry name" value="RRM_1"/>
    <property type="match status" value="1"/>
</dbReference>
<feature type="region of interest" description="Disordered" evidence="1">
    <location>
        <begin position="1"/>
        <end position="38"/>
    </location>
</feature>
<reference evidence="3 4" key="1">
    <citation type="submission" date="2019-04" db="EMBL/GenBank/DDBJ databases">
        <title>An improved genome assembly and genetic linkage map for asparagus bean, Vigna unguiculata ssp. sesquipedialis.</title>
        <authorList>
            <person name="Xia Q."/>
            <person name="Zhang R."/>
            <person name="Dong Y."/>
        </authorList>
    </citation>
    <scope>NUCLEOTIDE SEQUENCE [LARGE SCALE GENOMIC DNA]</scope>
    <source>
        <tissue evidence="3">Leaf</tissue>
    </source>
</reference>
<dbReference type="InterPro" id="IPR000504">
    <property type="entry name" value="RRM_dom"/>
</dbReference>
<feature type="compositionally biased region" description="Low complexity" evidence="1">
    <location>
        <begin position="87"/>
        <end position="98"/>
    </location>
</feature>
<feature type="compositionally biased region" description="Basic residues" evidence="1">
    <location>
        <begin position="15"/>
        <end position="31"/>
    </location>
</feature>
<dbReference type="GO" id="GO:0003723">
    <property type="term" value="F:RNA binding"/>
    <property type="evidence" value="ECO:0007669"/>
    <property type="project" value="InterPro"/>
</dbReference>
<proteinExistence type="predicted"/>
<evidence type="ECO:0000313" key="4">
    <source>
        <dbReference type="Proteomes" id="UP000501690"/>
    </source>
</evidence>
<evidence type="ECO:0000256" key="1">
    <source>
        <dbReference type="SAM" id="MobiDB-lite"/>
    </source>
</evidence>
<dbReference type="InterPro" id="IPR035979">
    <property type="entry name" value="RBD_domain_sf"/>
</dbReference>
<sequence>MRGRSYSYSPSPPRHYSRRRRSPSPRGRHRGRDRDLPTSLLVRNLHRDCRAEDLHGPFGQFGPVKDVYLPRDYYTGDRSYDYRRSPRTYSPSPDYSPSPRRRRNYRFLFSVITLAYVINLISDVNDGQSHQGAENIAIDHTLDHLMGQEAAAEAGVMAEAEVTAGA</sequence>
<dbReference type="InterPro" id="IPR012677">
    <property type="entry name" value="Nucleotide-bd_a/b_plait_sf"/>
</dbReference>
<dbReference type="Proteomes" id="UP000501690">
    <property type="component" value="Linkage Group LG9"/>
</dbReference>
<keyword evidence="4" id="KW-1185">Reference proteome</keyword>
<name>A0A4D6MV94_VIGUN</name>
<evidence type="ECO:0000259" key="2">
    <source>
        <dbReference type="Pfam" id="PF00076"/>
    </source>
</evidence>
<accession>A0A4D6MV94</accession>
<dbReference type="AlphaFoldDB" id="A0A4D6MV94"/>
<dbReference type="Gene3D" id="3.30.70.330">
    <property type="match status" value="1"/>
</dbReference>
<organism evidence="3 4">
    <name type="scientific">Vigna unguiculata</name>
    <name type="common">Cowpea</name>
    <dbReference type="NCBI Taxonomy" id="3917"/>
    <lineage>
        <taxon>Eukaryota</taxon>
        <taxon>Viridiplantae</taxon>
        <taxon>Streptophyta</taxon>
        <taxon>Embryophyta</taxon>
        <taxon>Tracheophyta</taxon>
        <taxon>Spermatophyta</taxon>
        <taxon>Magnoliopsida</taxon>
        <taxon>eudicotyledons</taxon>
        <taxon>Gunneridae</taxon>
        <taxon>Pentapetalae</taxon>
        <taxon>rosids</taxon>
        <taxon>fabids</taxon>
        <taxon>Fabales</taxon>
        <taxon>Fabaceae</taxon>
        <taxon>Papilionoideae</taxon>
        <taxon>50 kb inversion clade</taxon>
        <taxon>NPAAA clade</taxon>
        <taxon>indigoferoid/millettioid clade</taxon>
        <taxon>Phaseoleae</taxon>
        <taxon>Vigna</taxon>
    </lineage>
</organism>
<protein>
    <submittedName>
        <fullName evidence="3">FUS-interacting serine-arginine-rich protein 1</fullName>
    </submittedName>
</protein>
<evidence type="ECO:0000313" key="3">
    <source>
        <dbReference type="EMBL" id="QCE05333.1"/>
    </source>
</evidence>
<gene>
    <name evidence="3" type="ORF">DEO72_LG9g336</name>
</gene>
<dbReference type="EMBL" id="CP039353">
    <property type="protein sequence ID" value="QCE05333.1"/>
    <property type="molecule type" value="Genomic_DNA"/>
</dbReference>